<feature type="coiled-coil region" evidence="9">
    <location>
        <begin position="202"/>
        <end position="265"/>
    </location>
</feature>
<protein>
    <recommendedName>
        <fullName evidence="3">histidine kinase</fullName>
        <ecNumber evidence="3">2.7.13.3</ecNumber>
    </recommendedName>
</protein>
<dbReference type="InterPro" id="IPR005467">
    <property type="entry name" value="His_kinase_dom"/>
</dbReference>
<name>A0A1G6VQH0_9GAMM</name>
<dbReference type="EMBL" id="FNAG01000003">
    <property type="protein sequence ID" value="SDD55900.1"/>
    <property type="molecule type" value="Genomic_DNA"/>
</dbReference>
<keyword evidence="8" id="KW-0067">ATP-binding</keyword>
<organism evidence="12 13">
    <name type="scientific">Aquimonas voraii</name>
    <dbReference type="NCBI Taxonomy" id="265719"/>
    <lineage>
        <taxon>Bacteria</taxon>
        <taxon>Pseudomonadati</taxon>
        <taxon>Pseudomonadota</taxon>
        <taxon>Gammaproteobacteria</taxon>
        <taxon>Lysobacterales</taxon>
        <taxon>Lysobacteraceae</taxon>
        <taxon>Aquimonas</taxon>
    </lineage>
</organism>
<evidence type="ECO:0000256" key="3">
    <source>
        <dbReference type="ARBA" id="ARBA00012438"/>
    </source>
</evidence>
<dbReference type="InterPro" id="IPR050980">
    <property type="entry name" value="2C_sensor_his_kinase"/>
</dbReference>
<dbReference type="GO" id="GO:0005886">
    <property type="term" value="C:plasma membrane"/>
    <property type="evidence" value="ECO:0007669"/>
    <property type="project" value="UniProtKB-SubCell"/>
</dbReference>
<dbReference type="Proteomes" id="UP000199603">
    <property type="component" value="Unassembled WGS sequence"/>
</dbReference>
<evidence type="ECO:0000313" key="12">
    <source>
        <dbReference type="EMBL" id="SDD55900.1"/>
    </source>
</evidence>
<keyword evidence="9" id="KW-0175">Coiled coil</keyword>
<evidence type="ECO:0000256" key="8">
    <source>
        <dbReference type="ARBA" id="ARBA00022840"/>
    </source>
</evidence>
<dbReference type="PANTHER" id="PTHR44936:SF10">
    <property type="entry name" value="SENSOR PROTEIN RSTB"/>
    <property type="match status" value="1"/>
</dbReference>
<comment type="subcellular location">
    <subcellularLocation>
        <location evidence="2">Cell membrane</location>
        <topology evidence="2">Multi-pass membrane protein</topology>
    </subcellularLocation>
</comment>
<dbReference type="STRING" id="265719.SAMN04488509_103220"/>
<dbReference type="InterPro" id="IPR036097">
    <property type="entry name" value="HisK_dim/P_sf"/>
</dbReference>
<feature type="transmembrane region" description="Helical" evidence="10">
    <location>
        <begin position="136"/>
        <end position="155"/>
    </location>
</feature>
<dbReference type="Gene3D" id="3.30.565.10">
    <property type="entry name" value="Histidine kinase-like ATPase, C-terminal domain"/>
    <property type="match status" value="1"/>
</dbReference>
<evidence type="ECO:0000313" key="13">
    <source>
        <dbReference type="Proteomes" id="UP000199603"/>
    </source>
</evidence>
<sequence>MKPRSLRRVLGLQWALFAGALLVGLFMLALVALYVLEDSFIDARLREAERAFHGERPRLPQVELKRLDEIPASVRAQIEHLAARDYDPFAFHVRELRIDSDRYIHVRALPPDERGPRFLVFEAQDELRVTSAAVRAAPVLGLLLVLILLQAAWLARRFVRRIEGAAGSLLDAIEREPSVESLRAAADAQPVEEFQRFGQALAQSLEARLAALQREEETLRFIAHELRTPLQSARLAMEAMGEQIESAAEARLRRALQRLERASAAVLWLGESTPVAEALDVEPFLSMLVEEFAALAERRGQHIVIGGDADLRWALPPAAIEAVLGNLLINAIQHGAPGAIEISVDAERIEFRNAMHAEESHSGFGLGLELARRLLAKIGWTLEARFDRDGARLILAPVSRTPGV</sequence>
<evidence type="ECO:0000256" key="6">
    <source>
        <dbReference type="ARBA" id="ARBA00022741"/>
    </source>
</evidence>
<evidence type="ECO:0000256" key="10">
    <source>
        <dbReference type="SAM" id="Phobius"/>
    </source>
</evidence>
<dbReference type="RefSeq" id="WP_091241447.1">
    <property type="nucleotide sequence ID" value="NZ_FNAG01000003.1"/>
</dbReference>
<keyword evidence="10" id="KW-0472">Membrane</keyword>
<dbReference type="SUPFAM" id="SSF47384">
    <property type="entry name" value="Homodimeric domain of signal transducing histidine kinase"/>
    <property type="match status" value="1"/>
</dbReference>
<proteinExistence type="predicted"/>
<evidence type="ECO:0000256" key="4">
    <source>
        <dbReference type="ARBA" id="ARBA00022475"/>
    </source>
</evidence>
<dbReference type="EC" id="2.7.13.3" evidence="3"/>
<keyword evidence="5" id="KW-0808">Transferase</keyword>
<feature type="domain" description="Histidine kinase" evidence="11">
    <location>
        <begin position="221"/>
        <end position="404"/>
    </location>
</feature>
<dbReference type="AlphaFoldDB" id="A0A1G6VQH0"/>
<keyword evidence="4" id="KW-1003">Cell membrane</keyword>
<dbReference type="PROSITE" id="PS50109">
    <property type="entry name" value="HIS_KIN"/>
    <property type="match status" value="1"/>
</dbReference>
<dbReference type="Gene3D" id="1.10.287.130">
    <property type="match status" value="1"/>
</dbReference>
<keyword evidence="6" id="KW-0547">Nucleotide-binding</keyword>
<keyword evidence="10" id="KW-1133">Transmembrane helix</keyword>
<evidence type="ECO:0000256" key="7">
    <source>
        <dbReference type="ARBA" id="ARBA00022777"/>
    </source>
</evidence>
<evidence type="ECO:0000256" key="1">
    <source>
        <dbReference type="ARBA" id="ARBA00000085"/>
    </source>
</evidence>
<dbReference type="SUPFAM" id="SSF55874">
    <property type="entry name" value="ATPase domain of HSP90 chaperone/DNA topoisomerase II/histidine kinase"/>
    <property type="match status" value="1"/>
</dbReference>
<keyword evidence="7 12" id="KW-0418">Kinase</keyword>
<evidence type="ECO:0000256" key="9">
    <source>
        <dbReference type="SAM" id="Coils"/>
    </source>
</evidence>
<keyword evidence="13" id="KW-1185">Reference proteome</keyword>
<keyword evidence="10" id="KW-0812">Transmembrane</keyword>
<dbReference type="InterPro" id="IPR003661">
    <property type="entry name" value="HisK_dim/P_dom"/>
</dbReference>
<evidence type="ECO:0000259" key="11">
    <source>
        <dbReference type="PROSITE" id="PS50109"/>
    </source>
</evidence>
<dbReference type="GO" id="GO:0000155">
    <property type="term" value="F:phosphorelay sensor kinase activity"/>
    <property type="evidence" value="ECO:0007669"/>
    <property type="project" value="InterPro"/>
</dbReference>
<reference evidence="12 13" key="1">
    <citation type="submission" date="2016-10" db="EMBL/GenBank/DDBJ databases">
        <authorList>
            <person name="de Groot N.N."/>
        </authorList>
    </citation>
    <scope>NUCLEOTIDE SEQUENCE [LARGE SCALE GENOMIC DNA]</scope>
    <source>
        <strain evidence="12 13">DSM 16957</strain>
    </source>
</reference>
<dbReference type="PANTHER" id="PTHR44936">
    <property type="entry name" value="SENSOR PROTEIN CREC"/>
    <property type="match status" value="1"/>
</dbReference>
<evidence type="ECO:0000256" key="5">
    <source>
        <dbReference type="ARBA" id="ARBA00022679"/>
    </source>
</evidence>
<dbReference type="GO" id="GO:0005524">
    <property type="term" value="F:ATP binding"/>
    <property type="evidence" value="ECO:0007669"/>
    <property type="project" value="UniProtKB-KW"/>
</dbReference>
<dbReference type="CDD" id="cd00082">
    <property type="entry name" value="HisKA"/>
    <property type="match status" value="1"/>
</dbReference>
<comment type="catalytic activity">
    <reaction evidence="1">
        <text>ATP + protein L-histidine = ADP + protein N-phospho-L-histidine.</text>
        <dbReference type="EC" id="2.7.13.3"/>
    </reaction>
</comment>
<evidence type="ECO:0000256" key="2">
    <source>
        <dbReference type="ARBA" id="ARBA00004651"/>
    </source>
</evidence>
<dbReference type="InterPro" id="IPR036890">
    <property type="entry name" value="HATPase_C_sf"/>
</dbReference>
<feature type="transmembrane region" description="Helical" evidence="10">
    <location>
        <begin position="12"/>
        <end position="36"/>
    </location>
</feature>
<accession>A0A1G6VQH0</accession>
<dbReference type="OrthoDB" id="8807260at2"/>
<gene>
    <name evidence="12" type="ORF">SAMN04488509_103220</name>
</gene>